<keyword evidence="4" id="KW-0233">DNA recombination</keyword>
<evidence type="ECO:0000259" key="6">
    <source>
        <dbReference type="Pfam" id="PF01385"/>
    </source>
</evidence>
<dbReference type="GO" id="GO:0006310">
    <property type="term" value="P:DNA recombination"/>
    <property type="evidence" value="ECO:0007669"/>
    <property type="project" value="UniProtKB-KW"/>
</dbReference>
<dbReference type="InterPro" id="IPR010095">
    <property type="entry name" value="Cas12f1-like_TNB"/>
</dbReference>
<evidence type="ECO:0000256" key="1">
    <source>
        <dbReference type="ARBA" id="ARBA00008761"/>
    </source>
</evidence>
<dbReference type="NCBIfam" id="NF040570">
    <property type="entry name" value="guided_TnpB"/>
    <property type="match status" value="1"/>
</dbReference>
<feature type="domain" description="Probable transposase IS891/IS1136/IS1341" evidence="6">
    <location>
        <begin position="213"/>
        <end position="322"/>
    </location>
</feature>
<evidence type="ECO:0000313" key="9">
    <source>
        <dbReference type="Proteomes" id="UP000642748"/>
    </source>
</evidence>
<dbReference type="AlphaFoldDB" id="A0A8J3VVZ6"/>
<evidence type="ECO:0000256" key="2">
    <source>
        <dbReference type="ARBA" id="ARBA00022578"/>
    </source>
</evidence>
<gene>
    <name evidence="8" type="ORF">Raf01_83750</name>
</gene>
<evidence type="ECO:0000313" key="8">
    <source>
        <dbReference type="EMBL" id="GIH20203.1"/>
    </source>
</evidence>
<comment type="caution">
    <text evidence="8">The sequence shown here is derived from an EMBL/GenBank/DDBJ whole genome shotgun (WGS) entry which is preliminary data.</text>
</comment>
<evidence type="ECO:0000259" key="7">
    <source>
        <dbReference type="Pfam" id="PF07282"/>
    </source>
</evidence>
<evidence type="ECO:0000256" key="3">
    <source>
        <dbReference type="ARBA" id="ARBA00023125"/>
    </source>
</evidence>
<dbReference type="InterPro" id="IPR001959">
    <property type="entry name" value="Transposase"/>
</dbReference>
<dbReference type="GO" id="GO:0032196">
    <property type="term" value="P:transposition"/>
    <property type="evidence" value="ECO:0007669"/>
    <property type="project" value="UniProtKB-KW"/>
</dbReference>
<reference evidence="8" key="1">
    <citation type="submission" date="2021-01" db="EMBL/GenBank/DDBJ databases">
        <title>Whole genome shotgun sequence of Rugosimonospora africana NBRC 104875.</title>
        <authorList>
            <person name="Komaki H."/>
            <person name="Tamura T."/>
        </authorList>
    </citation>
    <scope>NUCLEOTIDE SEQUENCE</scope>
    <source>
        <strain evidence="8">NBRC 104875</strain>
    </source>
</reference>
<proteinExistence type="inferred from homology"/>
<dbReference type="Proteomes" id="UP000642748">
    <property type="component" value="Unassembled WGS sequence"/>
</dbReference>
<organism evidence="8 9">
    <name type="scientific">Rugosimonospora africana</name>
    <dbReference type="NCBI Taxonomy" id="556532"/>
    <lineage>
        <taxon>Bacteria</taxon>
        <taxon>Bacillati</taxon>
        <taxon>Actinomycetota</taxon>
        <taxon>Actinomycetes</taxon>
        <taxon>Micromonosporales</taxon>
        <taxon>Micromonosporaceae</taxon>
        <taxon>Rugosimonospora</taxon>
    </lineage>
</organism>
<sequence>MLARHTGASRFAYNQSLRLVKDALTAQAKDPAVEVPWSRFDLINVFNGWKVSAAAGRLLVADPSGEVAVVATGLAWRTEISSQVFEEAVVDLSRALAAYSASRRGQRAGRRMGFARFKRKSRDRRSFRIRQKTSGGRGCIRVGDEAARTVSLPRIGVLKVREDTRKLRRMLRTGRATITSATVSWRAGRWTIALTVKAADLHPDRQHPPHSDGDPTGWVGVDRGLASYVVSATATGREVFREDDPPRPLRAAQDRLRRLSRQVSRNKKGSENRARAVARLGRAHARVRDVREHFLHEVANELVQTHDRLALETLNITGMMGNHRLAGAIGDAAWGELGRIIAYKQAWRGGQWVPVDRWFPSTKTCSRCHTIAADMPLSARTFACGACGYRADRDLNAAVNLAVWTEQHHAQTRDPEARGPVINASGGDGSGPHHCAGETSPDEGRTPPPRTVRWRGRPRRAVFYEPIRSY</sequence>
<comment type="similarity">
    <text evidence="1">In the C-terminal section; belongs to the transposase 35 family.</text>
</comment>
<keyword evidence="2" id="KW-0815">Transposition</keyword>
<evidence type="ECO:0000256" key="5">
    <source>
        <dbReference type="SAM" id="MobiDB-lite"/>
    </source>
</evidence>
<accession>A0A8J3VVZ6</accession>
<keyword evidence="3" id="KW-0238">DNA-binding</keyword>
<feature type="domain" description="Cas12f1-like TNB" evidence="7">
    <location>
        <begin position="334"/>
        <end position="401"/>
    </location>
</feature>
<protein>
    <submittedName>
        <fullName evidence="8">Resolvase</fullName>
    </submittedName>
</protein>
<feature type="region of interest" description="Disordered" evidence="5">
    <location>
        <begin position="409"/>
        <end position="453"/>
    </location>
</feature>
<dbReference type="Pfam" id="PF07282">
    <property type="entry name" value="Cas12f1-like_TNB"/>
    <property type="match status" value="1"/>
</dbReference>
<dbReference type="Pfam" id="PF01385">
    <property type="entry name" value="OrfB_IS605"/>
    <property type="match status" value="1"/>
</dbReference>
<evidence type="ECO:0000256" key="4">
    <source>
        <dbReference type="ARBA" id="ARBA00023172"/>
    </source>
</evidence>
<name>A0A8J3VVZ6_9ACTN</name>
<keyword evidence="9" id="KW-1185">Reference proteome</keyword>
<dbReference type="GO" id="GO:0003677">
    <property type="term" value="F:DNA binding"/>
    <property type="evidence" value="ECO:0007669"/>
    <property type="project" value="UniProtKB-KW"/>
</dbReference>
<dbReference type="EMBL" id="BONZ01000090">
    <property type="protein sequence ID" value="GIH20203.1"/>
    <property type="molecule type" value="Genomic_DNA"/>
</dbReference>